<reference evidence="2 3" key="1">
    <citation type="submission" date="2019-03" db="EMBL/GenBank/DDBJ databases">
        <title>Genomic Encyclopedia of Type Strains, Phase IV (KMG-IV): sequencing the most valuable type-strain genomes for metagenomic binning, comparative biology and taxonomic classification.</title>
        <authorList>
            <person name="Goeker M."/>
        </authorList>
    </citation>
    <scope>NUCLEOTIDE SEQUENCE [LARGE SCALE GENOMIC DNA]</scope>
    <source>
        <strain evidence="2 3">DSM 25082</strain>
    </source>
</reference>
<evidence type="ECO:0000256" key="1">
    <source>
        <dbReference type="SAM" id="SignalP"/>
    </source>
</evidence>
<keyword evidence="3" id="KW-1185">Reference proteome</keyword>
<feature type="chain" id="PRO_5020342529" evidence="1">
    <location>
        <begin position="32"/>
        <end position="154"/>
    </location>
</feature>
<proteinExistence type="predicted"/>
<dbReference type="Proteomes" id="UP000295357">
    <property type="component" value="Unassembled WGS sequence"/>
</dbReference>
<organism evidence="2 3">
    <name type="scientific">Roseateles asaccharophilus</name>
    <dbReference type="NCBI Taxonomy" id="582607"/>
    <lineage>
        <taxon>Bacteria</taxon>
        <taxon>Pseudomonadati</taxon>
        <taxon>Pseudomonadota</taxon>
        <taxon>Betaproteobacteria</taxon>
        <taxon>Burkholderiales</taxon>
        <taxon>Sphaerotilaceae</taxon>
        <taxon>Roseateles</taxon>
    </lineage>
</organism>
<keyword evidence="1" id="KW-0732">Signal</keyword>
<evidence type="ECO:0000313" key="2">
    <source>
        <dbReference type="EMBL" id="TDP09242.1"/>
    </source>
</evidence>
<feature type="signal peptide" evidence="1">
    <location>
        <begin position="1"/>
        <end position="31"/>
    </location>
</feature>
<dbReference type="EMBL" id="SNXE01000005">
    <property type="protein sequence ID" value="TDP09242.1"/>
    <property type="molecule type" value="Genomic_DNA"/>
</dbReference>
<evidence type="ECO:0000313" key="3">
    <source>
        <dbReference type="Proteomes" id="UP000295357"/>
    </source>
</evidence>
<dbReference type="OrthoDB" id="5368589at2"/>
<gene>
    <name evidence="2" type="ORF">DFR39_10580</name>
</gene>
<dbReference type="Gene3D" id="3.40.190.10">
    <property type="entry name" value="Periplasmic binding protein-like II"/>
    <property type="match status" value="1"/>
</dbReference>
<sequence length="154" mass="16976">MKFTDFLPRRSLALIPLLALLCAGAARSALAANELIVIAHKDVVLDKISPERVTQIYLRQQQSWPDGQPIQPIDLREGSSLRRAFYDQVTGRSLGQVRAYWARQSFTGMGLPPRQVDNDEEVTRLVQSTPGAIGYVSRKPSGTGVKVLLSTSVD</sequence>
<name>A0A4V3CJE5_9BURK</name>
<accession>A0A4V3CJE5</accession>
<dbReference type="SUPFAM" id="SSF53850">
    <property type="entry name" value="Periplasmic binding protein-like II"/>
    <property type="match status" value="1"/>
</dbReference>
<comment type="caution">
    <text evidence="2">The sequence shown here is derived from an EMBL/GenBank/DDBJ whole genome shotgun (WGS) entry which is preliminary data.</text>
</comment>
<dbReference type="AlphaFoldDB" id="A0A4V3CJE5"/>
<dbReference type="RefSeq" id="WP_133603869.1">
    <property type="nucleotide sequence ID" value="NZ_JAUFPJ010000003.1"/>
</dbReference>
<protein>
    <submittedName>
        <fullName evidence="2">Phosphate ABC transporter substrate-binding protein (PhoT family)</fullName>
    </submittedName>
</protein>